<organism evidence="2">
    <name type="scientific">Brassica cretica</name>
    <name type="common">Mustard</name>
    <dbReference type="NCBI Taxonomy" id="69181"/>
    <lineage>
        <taxon>Eukaryota</taxon>
        <taxon>Viridiplantae</taxon>
        <taxon>Streptophyta</taxon>
        <taxon>Embryophyta</taxon>
        <taxon>Tracheophyta</taxon>
        <taxon>Spermatophyta</taxon>
        <taxon>Magnoliopsida</taxon>
        <taxon>eudicotyledons</taxon>
        <taxon>Gunneridae</taxon>
        <taxon>Pentapetalae</taxon>
        <taxon>rosids</taxon>
        <taxon>malvids</taxon>
        <taxon>Brassicales</taxon>
        <taxon>Brassicaceae</taxon>
        <taxon>Brassiceae</taxon>
        <taxon>Brassica</taxon>
    </lineage>
</organism>
<dbReference type="InterPro" id="IPR002156">
    <property type="entry name" value="RNaseH_domain"/>
</dbReference>
<feature type="domain" description="RNase H type-1" evidence="1">
    <location>
        <begin position="5"/>
        <end position="58"/>
    </location>
</feature>
<proteinExistence type="predicted"/>
<sequence length="145" mass="16321">MADGVAWSFSDNRNERLYSHVAEGLVVQSAMEHAISLQLRKVIFESDSLQLVSAIVDRLLISDLHAILAGTTYWADVESSTRCWFKEKAKPNSAVKPSSSFNLCRQPAPLQYHLRRRCSVFSDFALILQTLSFSDAAYTISPDFF</sequence>
<protein>
    <recommendedName>
        <fullName evidence="1">RNase H type-1 domain-containing protein</fullName>
    </recommendedName>
</protein>
<dbReference type="GO" id="GO:0004523">
    <property type="term" value="F:RNA-DNA hybrid ribonuclease activity"/>
    <property type="evidence" value="ECO:0007669"/>
    <property type="project" value="InterPro"/>
</dbReference>
<dbReference type="AlphaFoldDB" id="A0A8S9L6X1"/>
<dbReference type="Pfam" id="PF13456">
    <property type="entry name" value="RVT_3"/>
    <property type="match status" value="1"/>
</dbReference>
<dbReference type="EMBL" id="QGKY02000094">
    <property type="protein sequence ID" value="KAF2602219.1"/>
    <property type="molecule type" value="Genomic_DNA"/>
</dbReference>
<evidence type="ECO:0000313" key="2">
    <source>
        <dbReference type="EMBL" id="KAF2602219.1"/>
    </source>
</evidence>
<evidence type="ECO:0000259" key="1">
    <source>
        <dbReference type="Pfam" id="PF13456"/>
    </source>
</evidence>
<gene>
    <name evidence="2" type="ORF">F2Q70_00026917</name>
</gene>
<dbReference type="GO" id="GO:0003676">
    <property type="term" value="F:nucleic acid binding"/>
    <property type="evidence" value="ECO:0007669"/>
    <property type="project" value="InterPro"/>
</dbReference>
<comment type="caution">
    <text evidence="2">The sequence shown here is derived from an EMBL/GenBank/DDBJ whole genome shotgun (WGS) entry which is preliminary data.</text>
</comment>
<reference evidence="2" key="1">
    <citation type="submission" date="2019-12" db="EMBL/GenBank/DDBJ databases">
        <title>Genome sequencing and annotation of Brassica cretica.</title>
        <authorList>
            <person name="Studholme D.J."/>
            <person name="Sarris P.F."/>
        </authorList>
    </citation>
    <scope>NUCLEOTIDE SEQUENCE</scope>
    <source>
        <strain evidence="2">PFS-102/07</strain>
        <tissue evidence="2">Leaf</tissue>
    </source>
</reference>
<name>A0A8S9L6X1_BRACR</name>
<accession>A0A8S9L6X1</accession>